<dbReference type="SUPFAM" id="SSF63380">
    <property type="entry name" value="Riboflavin synthase domain-like"/>
    <property type="match status" value="1"/>
</dbReference>
<dbReference type="SUPFAM" id="SSF52343">
    <property type="entry name" value="Ferredoxin reductase-like, C-terminal NADP-linked domain"/>
    <property type="match status" value="1"/>
</dbReference>
<protein>
    <submittedName>
        <fullName evidence="5">Ferredoxin-NADP reductase</fullName>
    </submittedName>
</protein>
<keyword evidence="2" id="KW-0001">2Fe-2S</keyword>
<dbReference type="RefSeq" id="WP_370881668.1">
    <property type="nucleotide sequence ID" value="NZ_JAUSRA010000001.1"/>
</dbReference>
<reference evidence="5 6" key="1">
    <citation type="submission" date="2023-07" db="EMBL/GenBank/DDBJ databases">
        <title>Sequencing the genomes of 1000 actinobacteria strains.</title>
        <authorList>
            <person name="Klenk H.-P."/>
        </authorList>
    </citation>
    <scope>NUCLEOTIDE SEQUENCE [LARGE SCALE GENOMIC DNA]</scope>
    <source>
        <strain evidence="5 6">DSM 44710</strain>
    </source>
</reference>
<name>A0ABT9N206_9ACTN</name>
<dbReference type="InterPro" id="IPR050415">
    <property type="entry name" value="MRET"/>
</dbReference>
<proteinExistence type="predicted"/>
<evidence type="ECO:0000256" key="2">
    <source>
        <dbReference type="ARBA" id="ARBA00022714"/>
    </source>
</evidence>
<dbReference type="EMBL" id="JAUSRA010000001">
    <property type="protein sequence ID" value="MDP9797476.1"/>
    <property type="molecule type" value="Genomic_DNA"/>
</dbReference>
<keyword evidence="2" id="KW-0408">Iron</keyword>
<dbReference type="PANTHER" id="PTHR47354:SF5">
    <property type="entry name" value="PROTEIN RFBI"/>
    <property type="match status" value="1"/>
</dbReference>
<keyword evidence="3" id="KW-0411">Iron-sulfur</keyword>
<dbReference type="InterPro" id="IPR001433">
    <property type="entry name" value="OxRdtase_FAD/NAD-bd"/>
</dbReference>
<dbReference type="InterPro" id="IPR039261">
    <property type="entry name" value="FNR_nucleotide-bd"/>
</dbReference>
<dbReference type="PRINTS" id="PR00371">
    <property type="entry name" value="FPNCR"/>
</dbReference>
<keyword evidence="2" id="KW-0479">Metal-binding</keyword>
<accession>A0ABT9N206</accession>
<dbReference type="Pfam" id="PF00175">
    <property type="entry name" value="NAD_binding_1"/>
    <property type="match status" value="1"/>
</dbReference>
<evidence type="ECO:0000256" key="3">
    <source>
        <dbReference type="ARBA" id="ARBA00023014"/>
    </source>
</evidence>
<dbReference type="InterPro" id="IPR008333">
    <property type="entry name" value="Cbr1-like_FAD-bd_dom"/>
</dbReference>
<dbReference type="Pfam" id="PF00970">
    <property type="entry name" value="FAD_binding_6"/>
    <property type="match status" value="1"/>
</dbReference>
<comment type="caution">
    <text evidence="5">The sequence shown here is derived from an EMBL/GenBank/DDBJ whole genome shotgun (WGS) entry which is preliminary data.</text>
</comment>
<evidence type="ECO:0000256" key="1">
    <source>
        <dbReference type="ARBA" id="ARBA00001974"/>
    </source>
</evidence>
<keyword evidence="6" id="KW-1185">Reference proteome</keyword>
<dbReference type="Gene3D" id="2.40.30.10">
    <property type="entry name" value="Translation factors"/>
    <property type="match status" value="1"/>
</dbReference>
<feature type="domain" description="FAD-binding FR-type" evidence="4">
    <location>
        <begin position="10"/>
        <end position="111"/>
    </location>
</feature>
<comment type="cofactor">
    <cofactor evidence="1">
        <name>FAD</name>
        <dbReference type="ChEBI" id="CHEBI:57692"/>
    </cofactor>
</comment>
<evidence type="ECO:0000313" key="5">
    <source>
        <dbReference type="EMBL" id="MDP9797476.1"/>
    </source>
</evidence>
<dbReference type="Proteomes" id="UP001240984">
    <property type="component" value="Unassembled WGS sequence"/>
</dbReference>
<evidence type="ECO:0000259" key="4">
    <source>
        <dbReference type="PROSITE" id="PS51384"/>
    </source>
</evidence>
<dbReference type="InterPro" id="IPR017938">
    <property type="entry name" value="Riboflavin_synthase-like_b-brl"/>
</dbReference>
<dbReference type="InterPro" id="IPR017927">
    <property type="entry name" value="FAD-bd_FR_type"/>
</dbReference>
<dbReference type="PRINTS" id="PR00406">
    <property type="entry name" value="CYTB5RDTASE"/>
</dbReference>
<dbReference type="PANTHER" id="PTHR47354">
    <property type="entry name" value="NADH OXIDOREDUCTASE HCR"/>
    <property type="match status" value="1"/>
</dbReference>
<organism evidence="5 6">
    <name type="scientific">Catenuloplanes nepalensis</name>
    <dbReference type="NCBI Taxonomy" id="587533"/>
    <lineage>
        <taxon>Bacteria</taxon>
        <taxon>Bacillati</taxon>
        <taxon>Actinomycetota</taxon>
        <taxon>Actinomycetes</taxon>
        <taxon>Micromonosporales</taxon>
        <taxon>Micromonosporaceae</taxon>
        <taxon>Catenuloplanes</taxon>
    </lineage>
</organism>
<sequence>MARAAVSGRLSWRTATLAEARAENASARTLVFDVPGWPGHLAGQHVDVRLTADDGYTAQRSYSMSAPADGERVEITVQSVADGEVSPYLVDVLAVGDAVELRGPIGGWFVWRPEQLDPVLLVAGGSGVVPLMAMIRARRQANNRSVFRLIYSVRTPDDVYYADELRRRARDDHGLEVTFVHTRFGENPRRISVADVNTHGWPPALEPACFVCGPTGFVETVADILVALGHDPRRIRTERFGPS</sequence>
<dbReference type="InterPro" id="IPR001709">
    <property type="entry name" value="Flavoprot_Pyr_Nucl_cyt_Rdtase"/>
</dbReference>
<dbReference type="PROSITE" id="PS51384">
    <property type="entry name" value="FAD_FR"/>
    <property type="match status" value="1"/>
</dbReference>
<dbReference type="Gene3D" id="3.40.50.80">
    <property type="entry name" value="Nucleotide-binding domain of ferredoxin-NADP reductase (FNR) module"/>
    <property type="match status" value="1"/>
</dbReference>
<gene>
    <name evidence="5" type="ORF">J2S43_005988</name>
</gene>
<evidence type="ECO:0000313" key="6">
    <source>
        <dbReference type="Proteomes" id="UP001240984"/>
    </source>
</evidence>
<dbReference type="CDD" id="cd06217">
    <property type="entry name" value="FNR_iron_sulfur_binding_3"/>
    <property type="match status" value="1"/>
</dbReference>